<sequence length="325" mass="37094">MGTSSTTCKKKKSIWDTDARPKGLSPDDVLLGWLKQAGNFDRFMRADSDAKKAGRIHESKIDVARDILELLQNAGFEEFVASGIVVRLSLWTKKYLIARKLDRTGADRNKVKQAFRYYFDLVEYIQNGNVTSADPPDSPIPSSTMSPTQDYEHFRTPRESPALGDGSFTEALCDVSGENIIQQRRQRRPVERYTAQDAITHVTGGRSHIQQQQPRSSRNVTATAYPLINIQSSRQHNYPENISRIIEQHHEQTNHILAMHDRQMNRLIDQYQDLVSELSRSHRHQQMQMQTSLTISLIDRMKDAGYSREDIAASIKHLQQQSSGD</sequence>
<dbReference type="AlphaFoldDB" id="A0A077WPS9"/>
<gene>
    <name evidence="2" type="ORF">LRAMOSA10479</name>
</gene>
<protein>
    <submittedName>
        <fullName evidence="2">Uncharacterized protein</fullName>
    </submittedName>
</protein>
<dbReference type="EMBL" id="LK023329">
    <property type="protein sequence ID" value="CDS09119.1"/>
    <property type="molecule type" value="Genomic_DNA"/>
</dbReference>
<dbReference type="OrthoDB" id="2284882at2759"/>
<proteinExistence type="predicted"/>
<name>A0A077WPS9_9FUNG</name>
<feature type="compositionally biased region" description="Low complexity" evidence="1">
    <location>
        <begin position="131"/>
        <end position="148"/>
    </location>
</feature>
<feature type="region of interest" description="Disordered" evidence="1">
    <location>
        <begin position="130"/>
        <end position="165"/>
    </location>
</feature>
<evidence type="ECO:0000256" key="1">
    <source>
        <dbReference type="SAM" id="MobiDB-lite"/>
    </source>
</evidence>
<reference evidence="2" key="1">
    <citation type="journal article" date="2014" name="Genome Announc.">
        <title>De novo whole-genome sequence and genome annotation of Lichtheimia ramosa.</title>
        <authorList>
            <person name="Linde J."/>
            <person name="Schwartze V."/>
            <person name="Binder U."/>
            <person name="Lass-Florl C."/>
            <person name="Voigt K."/>
            <person name="Horn F."/>
        </authorList>
    </citation>
    <scope>NUCLEOTIDE SEQUENCE</scope>
    <source>
        <strain evidence="2">JMRC FSU:6197</strain>
    </source>
</reference>
<accession>A0A077WPS9</accession>
<organism evidence="2">
    <name type="scientific">Lichtheimia ramosa</name>
    <dbReference type="NCBI Taxonomy" id="688394"/>
    <lineage>
        <taxon>Eukaryota</taxon>
        <taxon>Fungi</taxon>
        <taxon>Fungi incertae sedis</taxon>
        <taxon>Mucoromycota</taxon>
        <taxon>Mucoromycotina</taxon>
        <taxon>Mucoromycetes</taxon>
        <taxon>Mucorales</taxon>
        <taxon>Lichtheimiaceae</taxon>
        <taxon>Lichtheimia</taxon>
    </lineage>
</organism>
<evidence type="ECO:0000313" key="2">
    <source>
        <dbReference type="EMBL" id="CDS09119.1"/>
    </source>
</evidence>